<feature type="compositionally biased region" description="Basic residues" evidence="1">
    <location>
        <begin position="60"/>
        <end position="72"/>
    </location>
</feature>
<evidence type="ECO:0000313" key="3">
    <source>
        <dbReference type="Proteomes" id="UP000059680"/>
    </source>
</evidence>
<keyword evidence="3" id="KW-1185">Reference proteome</keyword>
<feature type="compositionally biased region" description="Low complexity" evidence="1">
    <location>
        <begin position="100"/>
        <end position="111"/>
    </location>
</feature>
<evidence type="ECO:0000256" key="1">
    <source>
        <dbReference type="SAM" id="MobiDB-lite"/>
    </source>
</evidence>
<reference evidence="3" key="1">
    <citation type="journal article" date="2005" name="Nature">
        <title>The map-based sequence of the rice genome.</title>
        <authorList>
            <consortium name="International rice genome sequencing project (IRGSP)"/>
            <person name="Matsumoto T."/>
            <person name="Wu J."/>
            <person name="Kanamori H."/>
            <person name="Katayose Y."/>
            <person name="Fujisawa M."/>
            <person name="Namiki N."/>
            <person name="Mizuno H."/>
            <person name="Yamamoto K."/>
            <person name="Antonio B.A."/>
            <person name="Baba T."/>
            <person name="Sakata K."/>
            <person name="Nagamura Y."/>
            <person name="Aoki H."/>
            <person name="Arikawa K."/>
            <person name="Arita K."/>
            <person name="Bito T."/>
            <person name="Chiden Y."/>
            <person name="Fujitsuka N."/>
            <person name="Fukunaka R."/>
            <person name="Hamada M."/>
            <person name="Harada C."/>
            <person name="Hayashi A."/>
            <person name="Hijishita S."/>
            <person name="Honda M."/>
            <person name="Hosokawa S."/>
            <person name="Ichikawa Y."/>
            <person name="Idonuma A."/>
            <person name="Iijima M."/>
            <person name="Ikeda M."/>
            <person name="Ikeno M."/>
            <person name="Ito K."/>
            <person name="Ito S."/>
            <person name="Ito T."/>
            <person name="Ito Y."/>
            <person name="Ito Y."/>
            <person name="Iwabuchi A."/>
            <person name="Kamiya K."/>
            <person name="Karasawa W."/>
            <person name="Kurita K."/>
            <person name="Katagiri S."/>
            <person name="Kikuta A."/>
            <person name="Kobayashi H."/>
            <person name="Kobayashi N."/>
            <person name="Machita K."/>
            <person name="Maehara T."/>
            <person name="Masukawa M."/>
            <person name="Mizubayashi T."/>
            <person name="Mukai Y."/>
            <person name="Nagasaki H."/>
            <person name="Nagata Y."/>
            <person name="Naito S."/>
            <person name="Nakashima M."/>
            <person name="Nakama Y."/>
            <person name="Nakamichi Y."/>
            <person name="Nakamura M."/>
            <person name="Meguro A."/>
            <person name="Negishi M."/>
            <person name="Ohta I."/>
            <person name="Ohta T."/>
            <person name="Okamoto M."/>
            <person name="Ono N."/>
            <person name="Saji S."/>
            <person name="Sakaguchi M."/>
            <person name="Sakai K."/>
            <person name="Shibata M."/>
            <person name="Shimokawa T."/>
            <person name="Song J."/>
            <person name="Takazaki Y."/>
            <person name="Terasawa K."/>
            <person name="Tsugane M."/>
            <person name="Tsuji K."/>
            <person name="Ueda S."/>
            <person name="Waki K."/>
            <person name="Yamagata H."/>
            <person name="Yamamoto M."/>
            <person name="Yamamoto S."/>
            <person name="Yamane H."/>
            <person name="Yoshiki S."/>
            <person name="Yoshihara R."/>
            <person name="Yukawa K."/>
            <person name="Zhong H."/>
            <person name="Yano M."/>
            <person name="Yuan Q."/>
            <person name="Ouyang S."/>
            <person name="Liu J."/>
            <person name="Jones K.M."/>
            <person name="Gansberger K."/>
            <person name="Moffat K."/>
            <person name="Hill J."/>
            <person name="Bera J."/>
            <person name="Fadrosh D."/>
            <person name="Jin S."/>
            <person name="Johri S."/>
            <person name="Kim M."/>
            <person name="Overton L."/>
            <person name="Reardon M."/>
            <person name="Tsitrin T."/>
            <person name="Vuong H."/>
            <person name="Weaver B."/>
            <person name="Ciecko A."/>
            <person name="Tallon L."/>
            <person name="Jackson J."/>
            <person name="Pai G."/>
            <person name="Aken S.V."/>
            <person name="Utterback T."/>
            <person name="Reidmuller S."/>
            <person name="Feldblyum T."/>
            <person name="Hsiao J."/>
            <person name="Zismann V."/>
            <person name="Iobst S."/>
            <person name="de Vazeille A.R."/>
            <person name="Buell C.R."/>
            <person name="Ying K."/>
            <person name="Li Y."/>
            <person name="Lu T."/>
            <person name="Huang Y."/>
            <person name="Zhao Q."/>
            <person name="Feng Q."/>
            <person name="Zhang L."/>
            <person name="Zhu J."/>
            <person name="Weng Q."/>
            <person name="Mu J."/>
            <person name="Lu Y."/>
            <person name="Fan D."/>
            <person name="Liu Y."/>
            <person name="Guan J."/>
            <person name="Zhang Y."/>
            <person name="Yu S."/>
            <person name="Liu X."/>
            <person name="Zhang Y."/>
            <person name="Hong G."/>
            <person name="Han B."/>
            <person name="Choisne N."/>
            <person name="Demange N."/>
            <person name="Orjeda G."/>
            <person name="Samain S."/>
            <person name="Cattolico L."/>
            <person name="Pelletier E."/>
            <person name="Couloux A."/>
            <person name="Segurens B."/>
            <person name="Wincker P."/>
            <person name="D'Hont A."/>
            <person name="Scarpelli C."/>
            <person name="Weissenbach J."/>
            <person name="Salanoubat M."/>
            <person name="Quetier F."/>
            <person name="Yu Y."/>
            <person name="Kim H.R."/>
            <person name="Rambo T."/>
            <person name="Currie J."/>
            <person name="Collura K."/>
            <person name="Luo M."/>
            <person name="Yang T."/>
            <person name="Ammiraju J.S.S."/>
            <person name="Engler F."/>
            <person name="Soderlund C."/>
            <person name="Wing R.A."/>
            <person name="Palmer L.E."/>
            <person name="de la Bastide M."/>
            <person name="Spiegel L."/>
            <person name="Nascimento L."/>
            <person name="Zutavern T."/>
            <person name="O'Shaughnessy A."/>
            <person name="Dike S."/>
            <person name="Dedhia N."/>
            <person name="Preston R."/>
            <person name="Balija V."/>
            <person name="McCombie W.R."/>
            <person name="Chow T."/>
            <person name="Chen H."/>
            <person name="Chung M."/>
            <person name="Chen C."/>
            <person name="Shaw J."/>
            <person name="Wu H."/>
            <person name="Hsiao K."/>
            <person name="Chao Y."/>
            <person name="Chu M."/>
            <person name="Cheng C."/>
            <person name="Hour A."/>
            <person name="Lee P."/>
            <person name="Lin S."/>
            <person name="Lin Y."/>
            <person name="Liou J."/>
            <person name="Liu S."/>
            <person name="Hsing Y."/>
            <person name="Raghuvanshi S."/>
            <person name="Mohanty A."/>
            <person name="Bharti A.K."/>
            <person name="Gaur A."/>
            <person name="Gupta V."/>
            <person name="Kumar D."/>
            <person name="Ravi V."/>
            <person name="Vij S."/>
            <person name="Kapur A."/>
            <person name="Khurana P."/>
            <person name="Khurana P."/>
            <person name="Khurana J.P."/>
            <person name="Tyagi A.K."/>
            <person name="Gaikwad K."/>
            <person name="Singh A."/>
            <person name="Dalal V."/>
            <person name="Srivastava S."/>
            <person name="Dixit A."/>
            <person name="Pal A.K."/>
            <person name="Ghazi I.A."/>
            <person name="Yadav M."/>
            <person name="Pandit A."/>
            <person name="Bhargava A."/>
            <person name="Sureshbabu K."/>
            <person name="Batra K."/>
            <person name="Sharma T.R."/>
            <person name="Mohapatra T."/>
            <person name="Singh N.K."/>
            <person name="Messing J."/>
            <person name="Nelson A.B."/>
            <person name="Fuks G."/>
            <person name="Kavchok S."/>
            <person name="Keizer G."/>
            <person name="Linton E."/>
            <person name="Llaca V."/>
            <person name="Song R."/>
            <person name="Tanyolac B."/>
            <person name="Young S."/>
            <person name="Ho-Il K."/>
            <person name="Hahn J.H."/>
            <person name="Sangsakoo G."/>
            <person name="Vanavichit A."/>
            <person name="de Mattos Luiz.A.T."/>
            <person name="Zimmer P.D."/>
            <person name="Malone G."/>
            <person name="Dellagostin O."/>
            <person name="de Oliveira A.C."/>
            <person name="Bevan M."/>
            <person name="Bancroft I."/>
            <person name="Minx P."/>
            <person name="Cordum H."/>
            <person name="Wilson R."/>
            <person name="Cheng Z."/>
            <person name="Jin W."/>
            <person name="Jiang J."/>
            <person name="Leong S.A."/>
            <person name="Iwama H."/>
            <person name="Gojobori T."/>
            <person name="Itoh T."/>
            <person name="Niimura Y."/>
            <person name="Fujii Y."/>
            <person name="Habara T."/>
            <person name="Sakai H."/>
            <person name="Sato Y."/>
            <person name="Wilson G."/>
            <person name="Kumar K."/>
            <person name="McCouch S."/>
            <person name="Juretic N."/>
            <person name="Hoen D."/>
            <person name="Wright S."/>
            <person name="Bruskiewich R."/>
            <person name="Bureau T."/>
            <person name="Miyao A."/>
            <person name="Hirochika H."/>
            <person name="Nishikawa T."/>
            <person name="Kadowaki K."/>
            <person name="Sugiura M."/>
            <person name="Burr B."/>
            <person name="Sasaki T."/>
        </authorList>
    </citation>
    <scope>NUCLEOTIDE SEQUENCE [LARGE SCALE GENOMIC DNA]</scope>
    <source>
        <strain evidence="3">cv. Nipponbare</strain>
    </source>
</reference>
<reference evidence="2 3" key="3">
    <citation type="journal article" date="2013" name="Rice">
        <title>Improvement of the Oryza sativa Nipponbare reference genome using next generation sequence and optical map data.</title>
        <authorList>
            <person name="Kawahara Y."/>
            <person name="de la Bastide M."/>
            <person name="Hamilton J.P."/>
            <person name="Kanamori H."/>
            <person name="McCombie W.R."/>
            <person name="Ouyang S."/>
            <person name="Schwartz D.C."/>
            <person name="Tanaka T."/>
            <person name="Wu J."/>
            <person name="Zhou S."/>
            <person name="Childs K.L."/>
            <person name="Davidson R.M."/>
            <person name="Lin H."/>
            <person name="Quesada-Ocampo L."/>
            <person name="Vaillancourt B."/>
            <person name="Sakai H."/>
            <person name="Lee S.S."/>
            <person name="Kim J."/>
            <person name="Numa H."/>
            <person name="Itoh T."/>
            <person name="Buell C.R."/>
            <person name="Matsumoto T."/>
        </authorList>
    </citation>
    <scope>NUCLEOTIDE SEQUENCE [LARGE SCALE GENOMIC DNA]</scope>
    <source>
        <strain evidence="3">cv. Nipponbare</strain>
    </source>
</reference>
<feature type="non-terminal residue" evidence="2">
    <location>
        <position position="1"/>
    </location>
</feature>
<evidence type="ECO:0000313" key="2">
    <source>
        <dbReference type="EMBL" id="BAS77918.1"/>
    </source>
</evidence>
<accession>A0A0P0VH46</accession>
<dbReference type="Gramene" id="Os02t0252300-01">
    <property type="protein sequence ID" value="Os02t0252300-01"/>
    <property type="gene ID" value="Os02g0252300"/>
</dbReference>
<dbReference type="Proteomes" id="UP000059680">
    <property type="component" value="Chromosome 2"/>
</dbReference>
<dbReference type="InParanoid" id="A0A0P0VH46"/>
<feature type="region of interest" description="Disordered" evidence="1">
    <location>
        <begin position="1"/>
        <end position="117"/>
    </location>
</feature>
<gene>
    <name evidence="2" type="ordered locus">Os02g0252300</name>
    <name evidence="2" type="ORF">OSNPB_020252300</name>
</gene>
<dbReference type="PaxDb" id="39947-A0A0P0VH46"/>
<protein>
    <submittedName>
        <fullName evidence="2">Os02g0252300 protein</fullName>
    </submittedName>
</protein>
<feature type="compositionally biased region" description="Low complexity" evidence="1">
    <location>
        <begin position="39"/>
        <end position="59"/>
    </location>
</feature>
<dbReference type="EMBL" id="AP014958">
    <property type="protein sequence ID" value="BAS77918.1"/>
    <property type="molecule type" value="Genomic_DNA"/>
</dbReference>
<name>A0A0P0VH46_ORYSJ</name>
<proteinExistence type="predicted"/>
<sequence>FRSSPLPVSHRPVPDRVPQAHDSSPPHRPAPPWGQAVVASSLRGQAAAAAGTNRLLAQSPHRRHRSNPRRLCRAPLPPRAVTRHIAAAGPSQPTPPPRRPIASSPASPSSPKIWYDL</sequence>
<organism evidence="2 3">
    <name type="scientific">Oryza sativa subsp. japonica</name>
    <name type="common">Rice</name>
    <dbReference type="NCBI Taxonomy" id="39947"/>
    <lineage>
        <taxon>Eukaryota</taxon>
        <taxon>Viridiplantae</taxon>
        <taxon>Streptophyta</taxon>
        <taxon>Embryophyta</taxon>
        <taxon>Tracheophyta</taxon>
        <taxon>Spermatophyta</taxon>
        <taxon>Magnoliopsida</taxon>
        <taxon>Liliopsida</taxon>
        <taxon>Poales</taxon>
        <taxon>Poaceae</taxon>
        <taxon>BOP clade</taxon>
        <taxon>Oryzoideae</taxon>
        <taxon>Oryzeae</taxon>
        <taxon>Oryzinae</taxon>
        <taxon>Oryza</taxon>
        <taxon>Oryza sativa</taxon>
    </lineage>
</organism>
<reference evidence="2 3" key="2">
    <citation type="journal article" date="2013" name="Plant Cell Physiol.">
        <title>Rice Annotation Project Database (RAP-DB): an integrative and interactive database for rice genomics.</title>
        <authorList>
            <person name="Sakai H."/>
            <person name="Lee S.S."/>
            <person name="Tanaka T."/>
            <person name="Numa H."/>
            <person name="Kim J."/>
            <person name="Kawahara Y."/>
            <person name="Wakimoto H."/>
            <person name="Yang C.C."/>
            <person name="Iwamoto M."/>
            <person name="Abe T."/>
            <person name="Yamada Y."/>
            <person name="Muto A."/>
            <person name="Inokuchi H."/>
            <person name="Ikemura T."/>
            <person name="Matsumoto T."/>
            <person name="Sasaki T."/>
            <person name="Itoh T."/>
        </authorList>
    </citation>
    <scope>NUCLEOTIDE SEQUENCE [LARGE SCALE GENOMIC DNA]</scope>
    <source>
        <strain evidence="3">cv. Nipponbare</strain>
    </source>
</reference>
<dbReference type="AlphaFoldDB" id="A0A0P0VH46"/>